<dbReference type="GO" id="GO:0006099">
    <property type="term" value="P:tricarboxylic acid cycle"/>
    <property type="evidence" value="ECO:0007669"/>
    <property type="project" value="UniProtKB-KW"/>
</dbReference>
<evidence type="ECO:0000313" key="13">
    <source>
        <dbReference type="Proteomes" id="UP000282184"/>
    </source>
</evidence>
<evidence type="ECO:0000256" key="8">
    <source>
        <dbReference type="RuleBase" id="RU000555"/>
    </source>
</evidence>
<evidence type="ECO:0000256" key="7">
    <source>
        <dbReference type="PIRSR" id="PIRSR001363-1"/>
    </source>
</evidence>
<feature type="active site" description="Proton donor" evidence="7">
    <location>
        <position position="456"/>
    </location>
</feature>
<dbReference type="InterPro" id="IPR048356">
    <property type="entry name" value="MS_N"/>
</dbReference>
<dbReference type="GO" id="GO:0006097">
    <property type="term" value="P:glyoxylate cycle"/>
    <property type="evidence" value="ECO:0007669"/>
    <property type="project" value="UniProtKB-UniPathway"/>
</dbReference>
<dbReference type="NCBIfam" id="TIGR01344">
    <property type="entry name" value="malate_syn_A"/>
    <property type="match status" value="1"/>
</dbReference>
<dbReference type="Proteomes" id="UP000282184">
    <property type="component" value="Unassembled WGS sequence"/>
</dbReference>
<dbReference type="InterPro" id="IPR001465">
    <property type="entry name" value="Malate_synthase_TIM"/>
</dbReference>
<evidence type="ECO:0000256" key="5">
    <source>
        <dbReference type="ARBA" id="ARBA00022679"/>
    </source>
</evidence>
<evidence type="ECO:0000256" key="3">
    <source>
        <dbReference type="ARBA" id="ARBA00022435"/>
    </source>
</evidence>
<dbReference type="Pfam" id="PF20656">
    <property type="entry name" value="MS_N"/>
    <property type="match status" value="1"/>
</dbReference>
<dbReference type="PIRSF" id="PIRSF001363">
    <property type="entry name" value="Malate_synth"/>
    <property type="match status" value="1"/>
</dbReference>
<comment type="caution">
    <text evidence="12">The sequence shown here is derived from an EMBL/GenBank/DDBJ whole genome shotgun (WGS) entry which is preliminary data.</text>
</comment>
<dbReference type="EMBL" id="RXOF01000005">
    <property type="protein sequence ID" value="RTQ50104.1"/>
    <property type="molecule type" value="Genomic_DNA"/>
</dbReference>
<dbReference type="PROSITE" id="PS00510">
    <property type="entry name" value="MALATE_SYNTHASE"/>
    <property type="match status" value="1"/>
</dbReference>
<gene>
    <name evidence="12" type="primary">aceB</name>
    <name evidence="12" type="ORF">EJV47_10725</name>
</gene>
<dbReference type="GO" id="GO:0004474">
    <property type="term" value="F:malate synthase activity"/>
    <property type="evidence" value="ECO:0007669"/>
    <property type="project" value="UniProtKB-EC"/>
</dbReference>
<dbReference type="PANTHER" id="PTHR42902:SF1">
    <property type="entry name" value="MALATE SYNTHASE 1-RELATED"/>
    <property type="match status" value="1"/>
</dbReference>
<feature type="domain" description="Malate synthase N-terminal" evidence="10">
    <location>
        <begin position="21"/>
        <end position="81"/>
    </location>
</feature>
<keyword evidence="5 8" id="KW-0808">Transferase</keyword>
<dbReference type="SUPFAM" id="SSF51645">
    <property type="entry name" value="Malate synthase G"/>
    <property type="match status" value="1"/>
</dbReference>
<evidence type="ECO:0000256" key="4">
    <source>
        <dbReference type="ARBA" id="ARBA00022532"/>
    </source>
</evidence>
<dbReference type="FunFam" id="3.20.20.360:FF:000001">
    <property type="entry name" value="Malate synthase"/>
    <property type="match status" value="1"/>
</dbReference>
<dbReference type="InterPro" id="IPR019830">
    <property type="entry name" value="Malate_synthase_CS"/>
</dbReference>
<dbReference type="EC" id="2.3.3.9" evidence="2 8"/>
<dbReference type="InterPro" id="IPR011076">
    <property type="entry name" value="Malate_synth_sf"/>
</dbReference>
<evidence type="ECO:0000256" key="1">
    <source>
        <dbReference type="ARBA" id="ARBA00006394"/>
    </source>
</evidence>
<comment type="pathway">
    <text evidence="8">Carbohydrate metabolism; glyoxylate cycle; (S)-malate from isocitrate: step 2/2.</text>
</comment>
<keyword evidence="4 8" id="KW-0816">Tricarboxylic acid cycle</keyword>
<dbReference type="PANTHER" id="PTHR42902">
    <property type="entry name" value="MALATE SYNTHASE"/>
    <property type="match status" value="1"/>
</dbReference>
<dbReference type="Gene3D" id="1.20.1220.12">
    <property type="entry name" value="Malate synthase, domain III"/>
    <property type="match status" value="1"/>
</dbReference>
<dbReference type="Pfam" id="PF01274">
    <property type="entry name" value="MS_TIM-barrel"/>
    <property type="match status" value="1"/>
</dbReference>
<feature type="domain" description="Malate synthase TIM barrel" evidence="9">
    <location>
        <begin position="171"/>
        <end position="416"/>
    </location>
</feature>
<dbReference type="GO" id="GO:0005737">
    <property type="term" value="C:cytoplasm"/>
    <property type="evidence" value="ECO:0007669"/>
    <property type="project" value="TreeGrafter"/>
</dbReference>
<evidence type="ECO:0000256" key="2">
    <source>
        <dbReference type="ARBA" id="ARBA00012636"/>
    </source>
</evidence>
<dbReference type="AlphaFoldDB" id="A0A431U3K6"/>
<evidence type="ECO:0000259" key="10">
    <source>
        <dbReference type="Pfam" id="PF20656"/>
    </source>
</evidence>
<evidence type="ECO:0000259" key="9">
    <source>
        <dbReference type="Pfam" id="PF01274"/>
    </source>
</evidence>
<organism evidence="12 13">
    <name type="scientific">Hymenobacter gummosus</name>
    <dbReference type="NCBI Taxonomy" id="1776032"/>
    <lineage>
        <taxon>Bacteria</taxon>
        <taxon>Pseudomonadati</taxon>
        <taxon>Bacteroidota</taxon>
        <taxon>Cytophagia</taxon>
        <taxon>Cytophagales</taxon>
        <taxon>Hymenobacteraceae</taxon>
        <taxon>Hymenobacter</taxon>
    </lineage>
</organism>
<comment type="similarity">
    <text evidence="1 8">Belongs to the malate synthase family.</text>
</comment>
<protein>
    <recommendedName>
        <fullName evidence="2 8">Malate synthase</fullName>
        <ecNumber evidence="2 8">2.3.3.9</ecNumber>
    </recommendedName>
</protein>
<feature type="active site" description="Proton acceptor" evidence="7">
    <location>
        <position position="175"/>
    </location>
</feature>
<dbReference type="Pfam" id="PF20659">
    <property type="entry name" value="MS_C"/>
    <property type="match status" value="1"/>
</dbReference>
<comment type="catalytic activity">
    <reaction evidence="6 8">
        <text>glyoxylate + acetyl-CoA + H2O = (S)-malate + CoA + H(+)</text>
        <dbReference type="Rhea" id="RHEA:18181"/>
        <dbReference type="ChEBI" id="CHEBI:15377"/>
        <dbReference type="ChEBI" id="CHEBI:15378"/>
        <dbReference type="ChEBI" id="CHEBI:15589"/>
        <dbReference type="ChEBI" id="CHEBI:36655"/>
        <dbReference type="ChEBI" id="CHEBI:57287"/>
        <dbReference type="ChEBI" id="CHEBI:57288"/>
        <dbReference type="EC" id="2.3.3.9"/>
    </reaction>
</comment>
<dbReference type="UniPathway" id="UPA00703">
    <property type="reaction ID" value="UER00720"/>
</dbReference>
<dbReference type="RefSeq" id="WP_126693154.1">
    <property type="nucleotide sequence ID" value="NZ_RXOF01000005.1"/>
</dbReference>
<dbReference type="InterPro" id="IPR006252">
    <property type="entry name" value="Malate_synthA"/>
</dbReference>
<dbReference type="FunFam" id="1.20.1220.12:FF:000001">
    <property type="entry name" value="Malate synthase"/>
    <property type="match status" value="1"/>
</dbReference>
<reference evidence="12 13" key="1">
    <citation type="submission" date="2018-12" db="EMBL/GenBank/DDBJ databases">
        <title>Hymenobacter gummosus sp. nov., isolated from a spring.</title>
        <authorList>
            <person name="Nie L."/>
        </authorList>
    </citation>
    <scope>NUCLEOTIDE SEQUENCE [LARGE SCALE GENOMIC DNA]</scope>
    <source>
        <strain evidence="12 13">KCTC 52166</strain>
    </source>
</reference>
<keyword evidence="3 8" id="KW-0329">Glyoxylate bypass</keyword>
<dbReference type="Gene3D" id="3.20.20.360">
    <property type="entry name" value="Malate synthase, domain 3"/>
    <property type="match status" value="1"/>
</dbReference>
<evidence type="ECO:0000259" key="11">
    <source>
        <dbReference type="Pfam" id="PF20659"/>
    </source>
</evidence>
<dbReference type="InterPro" id="IPR044856">
    <property type="entry name" value="Malate_synth_C_sf"/>
</dbReference>
<dbReference type="OrthoDB" id="9768429at2"/>
<keyword evidence="13" id="KW-1185">Reference proteome</keyword>
<dbReference type="CDD" id="cd00727">
    <property type="entry name" value="malate_synt_A"/>
    <property type="match status" value="1"/>
</dbReference>
<evidence type="ECO:0000256" key="6">
    <source>
        <dbReference type="ARBA" id="ARBA00047918"/>
    </source>
</evidence>
<feature type="domain" description="Malate synthase C-terminal" evidence="11">
    <location>
        <begin position="422"/>
        <end position="540"/>
    </location>
</feature>
<evidence type="ECO:0000313" key="12">
    <source>
        <dbReference type="EMBL" id="RTQ50104.1"/>
    </source>
</evidence>
<name>A0A431U3K6_9BACT</name>
<sequence>METRATPLGVAKPEYRCPERVKVLGTHTESFADVLTPSALAFIAELHRRFEPRRRELLRQRQQRQAEFAAGRRPDFLPETAQLRESDWQVAPLPADLLDRRVEITGPTERKMVINALNSGASTFMADCEDSLAPTWPNVVQGQLNLRDAVRRCISLETPQKTYRLTERPAVLLLRPRGWHLSEKHVLVDGEEISAALFDFGLYFFHNAHELLARGSGPYFYLPKLESHLEARLWNEVFELAQWALKIPKGTIKATGLIETLPAVFETHEILWELRQHSAGLNCGRWDYIFSYVKTLGARPEFRLPDRAQVTMTVPNMAAYARLVIDTCHRRGVHALGGMAAQIPIRDNPAENAIALDKVRLDKLREARLGHDGTWVAHPALVSIAREVFDELMPGANQIDKPRSPEPQPTAAELLQAPQGTITEAGLRQNLDVALRYLGAWLGGNGCVPLYHLMEDAATAEISRVQLWQWLHTPETVLEDGRPVAPELYRQLLSEVVNQLRREVGEEHYAAQYRPALQLLDRLVLADQCADFLTLPAYELLP</sequence>
<proteinExistence type="inferred from homology"/>
<accession>A0A431U3K6</accession>
<keyword evidence="12" id="KW-0012">Acyltransferase</keyword>
<dbReference type="InterPro" id="IPR048355">
    <property type="entry name" value="MS_C"/>
</dbReference>
<dbReference type="InterPro" id="IPR046363">
    <property type="entry name" value="MS_N_TIM-barrel_dom"/>
</dbReference>